<keyword evidence="4" id="KW-1185">Reference proteome</keyword>
<evidence type="ECO:0000256" key="2">
    <source>
        <dbReference type="SAM" id="Phobius"/>
    </source>
</evidence>
<evidence type="ECO:0000256" key="1">
    <source>
        <dbReference type="SAM" id="MobiDB-lite"/>
    </source>
</evidence>
<dbReference type="EMBL" id="AXCN02002187">
    <property type="status" value="NOT_ANNOTATED_CDS"/>
    <property type="molecule type" value="Genomic_DNA"/>
</dbReference>
<proteinExistence type="predicted"/>
<dbReference type="EnsemblMetazoa" id="AFAF014156-RA">
    <property type="protein sequence ID" value="AFAF014156-PA"/>
    <property type="gene ID" value="AFAF014156"/>
</dbReference>
<evidence type="ECO:0000313" key="4">
    <source>
        <dbReference type="Proteomes" id="UP000075886"/>
    </source>
</evidence>
<dbReference type="Proteomes" id="UP000075886">
    <property type="component" value="Unassembled WGS sequence"/>
</dbReference>
<organism evidence="3 4">
    <name type="scientific">Anopheles farauti</name>
    <dbReference type="NCBI Taxonomy" id="69004"/>
    <lineage>
        <taxon>Eukaryota</taxon>
        <taxon>Metazoa</taxon>
        <taxon>Ecdysozoa</taxon>
        <taxon>Arthropoda</taxon>
        <taxon>Hexapoda</taxon>
        <taxon>Insecta</taxon>
        <taxon>Pterygota</taxon>
        <taxon>Neoptera</taxon>
        <taxon>Endopterygota</taxon>
        <taxon>Diptera</taxon>
        <taxon>Nematocera</taxon>
        <taxon>Culicoidea</taxon>
        <taxon>Culicidae</taxon>
        <taxon>Anophelinae</taxon>
        <taxon>Anopheles</taxon>
    </lineage>
</organism>
<keyword evidence="2" id="KW-0812">Transmembrane</keyword>
<reference evidence="4" key="1">
    <citation type="submission" date="2014-01" db="EMBL/GenBank/DDBJ databases">
        <title>The Genome Sequence of Anopheles farauti FAR1 (V2).</title>
        <authorList>
            <consortium name="The Broad Institute Genomics Platform"/>
            <person name="Neafsey D.E."/>
            <person name="Besansky N."/>
            <person name="Howell P."/>
            <person name="Walton C."/>
            <person name="Young S.K."/>
            <person name="Zeng Q."/>
            <person name="Gargeya S."/>
            <person name="Fitzgerald M."/>
            <person name="Haas B."/>
            <person name="Abouelleil A."/>
            <person name="Allen A.W."/>
            <person name="Alvarado L."/>
            <person name="Arachchi H.M."/>
            <person name="Berlin A.M."/>
            <person name="Chapman S.B."/>
            <person name="Gainer-Dewar J."/>
            <person name="Goldberg J."/>
            <person name="Griggs A."/>
            <person name="Gujja S."/>
            <person name="Hansen M."/>
            <person name="Howarth C."/>
            <person name="Imamovic A."/>
            <person name="Ireland A."/>
            <person name="Larimer J."/>
            <person name="McCowan C."/>
            <person name="Murphy C."/>
            <person name="Pearson M."/>
            <person name="Poon T.W."/>
            <person name="Priest M."/>
            <person name="Roberts A."/>
            <person name="Saif S."/>
            <person name="Shea T."/>
            <person name="Sisk P."/>
            <person name="Sykes S."/>
            <person name="Wortman J."/>
            <person name="Nusbaum C."/>
            <person name="Birren B."/>
        </authorList>
    </citation>
    <scope>NUCLEOTIDE SEQUENCE [LARGE SCALE GENOMIC DNA]</scope>
    <source>
        <strain evidence="4">FAR1</strain>
    </source>
</reference>
<reference evidence="3" key="2">
    <citation type="submission" date="2020-05" db="UniProtKB">
        <authorList>
            <consortium name="EnsemblMetazoa"/>
        </authorList>
    </citation>
    <scope>IDENTIFICATION</scope>
    <source>
        <strain evidence="3">FAR1</strain>
    </source>
</reference>
<dbReference type="VEuPathDB" id="VectorBase:AFAF014156"/>
<feature type="transmembrane region" description="Helical" evidence="2">
    <location>
        <begin position="45"/>
        <end position="63"/>
    </location>
</feature>
<sequence>MLKKWKEMGVTTNGGESCSCPGLMPRTRLDDTHGEGRCYGGGGQGSGWFVQIVLVILVLVFIVPRQLVRASKEQLVAPEEWMLSDTMHSRTRDGASGRISGDFGGR</sequence>
<name>A0A182QPA4_9DIPT</name>
<dbReference type="AlphaFoldDB" id="A0A182QPA4"/>
<keyword evidence="2" id="KW-0472">Membrane</keyword>
<feature type="region of interest" description="Disordered" evidence="1">
    <location>
        <begin position="86"/>
        <end position="106"/>
    </location>
</feature>
<evidence type="ECO:0000313" key="3">
    <source>
        <dbReference type="EnsemblMetazoa" id="AFAF014156-PA"/>
    </source>
</evidence>
<keyword evidence="2" id="KW-1133">Transmembrane helix</keyword>
<feature type="region of interest" description="Disordered" evidence="1">
    <location>
        <begin position="1"/>
        <end position="24"/>
    </location>
</feature>
<protein>
    <submittedName>
        <fullName evidence="3">Uncharacterized protein</fullName>
    </submittedName>
</protein>
<accession>A0A182QPA4</accession>